<dbReference type="InterPro" id="IPR036188">
    <property type="entry name" value="FAD/NAD-bd_sf"/>
</dbReference>
<dbReference type="InterPro" id="IPR050493">
    <property type="entry name" value="FAD-dep_Monooxygenase_BioMet"/>
</dbReference>
<dbReference type="PANTHER" id="PTHR13789:SF309">
    <property type="entry name" value="PUTATIVE (AFU_ORTHOLOGUE AFUA_6G14510)-RELATED"/>
    <property type="match status" value="1"/>
</dbReference>
<reference evidence="5" key="3">
    <citation type="submission" date="2016-01" db="EMBL/GenBank/DDBJ databases">
        <authorList>
            <person name="Oliw E.H."/>
        </authorList>
    </citation>
    <scope>NUCLEOTIDE SEQUENCE</scope>
    <source>
        <strain evidence="5">IEC33</strain>
    </source>
</reference>
<dbReference type="GO" id="GO:0004497">
    <property type="term" value="F:monooxygenase activity"/>
    <property type="evidence" value="ECO:0007669"/>
    <property type="project" value="UniProtKB-KW"/>
</dbReference>
<dbReference type="EMBL" id="LQPN01000030">
    <property type="protein sequence ID" value="ORW50901.1"/>
    <property type="molecule type" value="Genomic_DNA"/>
</dbReference>
<reference evidence="4" key="2">
    <citation type="submission" date="2016-01" db="EMBL/GenBank/DDBJ databases">
        <authorList>
            <person name="Ana R.F.D.C."/>
            <person name="Tarcisio F."/>
            <person name="Maria L.L."/>
            <person name="Monica P."/>
            <person name="Wana L.O.D.C."/>
            <person name="Elisabetta G."/>
            <person name="Jeann R.D.C.B."/>
            <person name="Veronica D.S."/>
            <person name="Karla V.B.L."/>
            <person name="Roberto B."/>
            <person name="Antonella G."/>
            <person name="Anna F."/>
            <person name="Alessandro M."/>
            <person name="Pamela F."/>
            <person name="Francesca D.L."/>
            <person name="Giulia F.S."/>
            <person name="Sara T."/>
            <person name="Fabio R."/>
            <person name="Olivier J."/>
            <person name="Nicola S."/>
            <person name="Enrico T."/>
        </authorList>
    </citation>
    <scope>NUCLEOTIDE SEQUENCE</scope>
    <source>
        <strain evidence="4">FI-07156</strain>
    </source>
</reference>
<keyword evidence="2" id="KW-0503">Monooxygenase</keyword>
<evidence type="ECO:0000313" key="4">
    <source>
        <dbReference type="EMBL" id="ORW30674.1"/>
    </source>
</evidence>
<organism evidence="5 6">
    <name type="scientific">Mycobacterium paraense</name>
    <dbReference type="NCBI Taxonomy" id="767916"/>
    <lineage>
        <taxon>Bacteria</taxon>
        <taxon>Bacillati</taxon>
        <taxon>Actinomycetota</taxon>
        <taxon>Actinomycetes</taxon>
        <taxon>Mycobacteriales</taxon>
        <taxon>Mycobacteriaceae</taxon>
        <taxon>Mycobacterium</taxon>
        <taxon>Mycobacterium simiae complex</taxon>
    </lineage>
</organism>
<evidence type="ECO:0000313" key="5">
    <source>
        <dbReference type="EMBL" id="ORW50901.1"/>
    </source>
</evidence>
<keyword evidence="1" id="KW-0560">Oxidoreductase</keyword>
<accession>A0A1X2AHP5</accession>
<evidence type="ECO:0000313" key="6">
    <source>
        <dbReference type="Proteomes" id="UP000193285"/>
    </source>
</evidence>
<dbReference type="Pfam" id="PF01494">
    <property type="entry name" value="FAD_binding_3"/>
    <property type="match status" value="1"/>
</dbReference>
<dbReference type="Gene3D" id="3.50.50.60">
    <property type="entry name" value="FAD/NAD(P)-binding domain"/>
    <property type="match status" value="1"/>
</dbReference>
<dbReference type="GO" id="GO:0071949">
    <property type="term" value="F:FAD binding"/>
    <property type="evidence" value="ECO:0007669"/>
    <property type="project" value="InterPro"/>
</dbReference>
<dbReference type="Proteomes" id="UP000193801">
    <property type="component" value="Unassembled WGS sequence"/>
</dbReference>
<dbReference type="InterPro" id="IPR002938">
    <property type="entry name" value="FAD-bd"/>
</dbReference>
<feature type="domain" description="FAD-binding" evidence="3">
    <location>
        <begin position="2"/>
        <end position="335"/>
    </location>
</feature>
<reference evidence="6 7" key="1">
    <citation type="journal article" date="2015" name="Emerg. Microbes Infect.">
        <title>Characterization of 17 strains belonging to the Mycobacterium simiae complex and description of Mycobacterium paraense sp. nov.</title>
        <authorList>
            <person name="Fusco da Costa A.R."/>
            <person name="Fedrizzi T."/>
            <person name="Lopes M.L."/>
            <person name="Pecorari M."/>
            <person name="Oliveira da Costa W.L."/>
            <person name="Giacobazzi E."/>
            <person name="da Costa Bahia J.R."/>
            <person name="De Sanctis V."/>
            <person name="Batista Lima K.V."/>
            <person name="Bertorelli R."/>
            <person name="Grottola A."/>
            <person name="Fabio A."/>
            <person name="Mariottini A."/>
            <person name="Ferretti P."/>
            <person name="Di Leva F."/>
            <person name="Fregni Serpini G."/>
            <person name="Tagliazucchi S."/>
            <person name="Rumpianesi F."/>
            <person name="Jousson O."/>
            <person name="Segata N."/>
            <person name="Tortoli E."/>
        </authorList>
    </citation>
    <scope>NUCLEOTIDE SEQUENCE [LARGE SCALE GENOMIC DNA]</scope>
    <source>
        <strain evidence="4 7">FI-07156</strain>
        <strain evidence="5 6">IEC33</strain>
    </source>
</reference>
<dbReference type="AlphaFoldDB" id="A0A1X2AHP5"/>
<dbReference type="PRINTS" id="PR00420">
    <property type="entry name" value="RNGMNOXGNASE"/>
</dbReference>
<evidence type="ECO:0000256" key="2">
    <source>
        <dbReference type="ARBA" id="ARBA00023033"/>
    </source>
</evidence>
<name>A0A1X2AHP5_9MYCO</name>
<dbReference type="STRING" id="767916.AWB91_19510"/>
<gene>
    <name evidence="5" type="ORF">AWB90_05655</name>
    <name evidence="4" type="ORF">AWB91_19510</name>
</gene>
<evidence type="ECO:0000313" key="7">
    <source>
        <dbReference type="Proteomes" id="UP000193801"/>
    </source>
</evidence>
<dbReference type="PANTHER" id="PTHR13789">
    <property type="entry name" value="MONOOXYGENASE"/>
    <property type="match status" value="1"/>
</dbReference>
<dbReference type="OrthoDB" id="4568714at2"/>
<comment type="caution">
    <text evidence="5">The sequence shown here is derived from an EMBL/GenBank/DDBJ whole genome shotgun (WGS) entry which is preliminary data.</text>
</comment>
<evidence type="ECO:0000259" key="3">
    <source>
        <dbReference type="Pfam" id="PF01494"/>
    </source>
</evidence>
<proteinExistence type="predicted"/>
<dbReference type="EMBL" id="LQPK01000017">
    <property type="protein sequence ID" value="ORW30674.1"/>
    <property type="molecule type" value="Genomic_DNA"/>
</dbReference>
<keyword evidence="7" id="KW-1185">Reference proteome</keyword>
<dbReference type="Proteomes" id="UP000193285">
    <property type="component" value="Unassembled WGS sequence"/>
</dbReference>
<evidence type="ECO:0000256" key="1">
    <source>
        <dbReference type="ARBA" id="ARBA00023002"/>
    </source>
</evidence>
<protein>
    <submittedName>
        <fullName evidence="5">2-polyprenyl-6-methoxyphenol hydroxylase</fullName>
    </submittedName>
</protein>
<dbReference type="SUPFAM" id="SSF51905">
    <property type="entry name" value="FAD/NAD(P)-binding domain"/>
    <property type="match status" value="1"/>
</dbReference>
<sequence length="394" mass="42026">MLVVGAGVSGIAVARGLLRDGHDVTVFDRRDDTRAGGGAVTIWSNGSAVLRQLGVDMDGAGQVLSRVQVVTSRGRRLATLDVTAMVDRLGAPVRMVPRRVLLERLLDGFPIDRIRCNARAVGAVATSDGAEVEFEDGSVARGDLAIGADGLHSILRGVVGAPAAQPTGWCSWQGLVAIPELADSRVAMIAIGAGGNVGVWPAGGGEVQWWFDLPWSRDFVRPPRPLDVLRSTFTGWSETVDLVLGRLTADDLAGSPYPHFRHPVGGALPPGPLTLLGDAAHTMPPTLAQGTNQALLDTMVLCRALSQVRNDAKEVSRALRRYERTRRRRVAAVSRVAGLQVAHAESVLRPAAFIPDRLHTRMLTAFLGATSHRRMSAEIERGLAATTPIAMARR</sequence>